<evidence type="ECO:0000256" key="1">
    <source>
        <dbReference type="SAM" id="MobiDB-lite"/>
    </source>
</evidence>
<keyword evidence="2" id="KW-0812">Transmembrane</keyword>
<keyword evidence="2" id="KW-1133">Transmembrane helix</keyword>
<proteinExistence type="predicted"/>
<accession>A0ABS2CI73</accession>
<feature type="region of interest" description="Disordered" evidence="1">
    <location>
        <begin position="109"/>
        <end position="138"/>
    </location>
</feature>
<evidence type="ECO:0000313" key="3">
    <source>
        <dbReference type="EMBL" id="MBM6399572.1"/>
    </source>
</evidence>
<dbReference type="InterPro" id="IPR021449">
    <property type="entry name" value="DUF3099"/>
</dbReference>
<sequence>MLSNLVDYPAVGGQPRTYGGRVPTTRHHAPDAQSVTTAAESREADQRARLKHYLVTMSVRTACFLLAIVIDEWYRWVFAAGAIVLPFIAVVAANAVAPRVRGRARVVTPTTDDTPLLTERPFEQVPSTVSRREDEHRR</sequence>
<dbReference type="Pfam" id="PF11298">
    <property type="entry name" value="DUF3099"/>
    <property type="match status" value="1"/>
</dbReference>
<protein>
    <submittedName>
        <fullName evidence="3">DUF3099 domain-containing protein</fullName>
    </submittedName>
</protein>
<feature type="region of interest" description="Disordered" evidence="1">
    <location>
        <begin position="14"/>
        <end position="39"/>
    </location>
</feature>
<feature type="compositionally biased region" description="Low complexity" evidence="1">
    <location>
        <begin position="109"/>
        <end position="118"/>
    </location>
</feature>
<gene>
    <name evidence="3" type="ORF">JQN70_04150</name>
</gene>
<evidence type="ECO:0000313" key="4">
    <source>
        <dbReference type="Proteomes" id="UP001430172"/>
    </source>
</evidence>
<dbReference type="Proteomes" id="UP001430172">
    <property type="component" value="Unassembled WGS sequence"/>
</dbReference>
<dbReference type="EMBL" id="JAFDVD010000005">
    <property type="protein sequence ID" value="MBM6399572.1"/>
    <property type="molecule type" value="Genomic_DNA"/>
</dbReference>
<keyword evidence="4" id="KW-1185">Reference proteome</keyword>
<feature type="transmembrane region" description="Helical" evidence="2">
    <location>
        <begin position="76"/>
        <end position="97"/>
    </location>
</feature>
<comment type="caution">
    <text evidence="3">The sequence shown here is derived from an EMBL/GenBank/DDBJ whole genome shotgun (WGS) entry which is preliminary data.</text>
</comment>
<evidence type="ECO:0000256" key="2">
    <source>
        <dbReference type="SAM" id="Phobius"/>
    </source>
</evidence>
<organism evidence="3 4">
    <name type="scientific">Phycicoccus sonneratiae</name>
    <dbReference type="NCBI Taxonomy" id="2807628"/>
    <lineage>
        <taxon>Bacteria</taxon>
        <taxon>Bacillati</taxon>
        <taxon>Actinomycetota</taxon>
        <taxon>Actinomycetes</taxon>
        <taxon>Micrococcales</taxon>
        <taxon>Intrasporangiaceae</taxon>
        <taxon>Phycicoccus</taxon>
    </lineage>
</organism>
<reference evidence="3" key="1">
    <citation type="submission" date="2021-02" db="EMBL/GenBank/DDBJ databases">
        <title>Phycicoccus sp. MQZ13P-5T, whole genome shotgun sequence.</title>
        <authorList>
            <person name="Tuo L."/>
        </authorList>
    </citation>
    <scope>NUCLEOTIDE SEQUENCE</scope>
    <source>
        <strain evidence="3">MQZ13P-5</strain>
    </source>
</reference>
<name>A0ABS2CI73_9MICO</name>
<keyword evidence="2" id="KW-0472">Membrane</keyword>